<sequence length="159" mass="16767">MNKSGPIAAACTLLLAGCLPPPPPVPKTTPIPYPSRDTRKVSHPAPRAGRLSVIDLSSFFELQQTGSLLVYDVRPGFVQAFGTIPGAISWPKGHYDAALATHRAEIRAAEKAGKRVVFYCTDADCPDARAVASRVAALGHDVSILEGGYADWKASGLGD</sequence>
<dbReference type="PROSITE" id="PS50206">
    <property type="entry name" value="RHODANESE_3"/>
    <property type="match status" value="1"/>
</dbReference>
<dbReference type="PROSITE" id="PS51257">
    <property type="entry name" value="PROKAR_LIPOPROTEIN"/>
    <property type="match status" value="1"/>
</dbReference>
<evidence type="ECO:0000259" key="1">
    <source>
        <dbReference type="PROSITE" id="PS50206"/>
    </source>
</evidence>
<name>A0ABP9UT24_9BACT</name>
<dbReference type="CDD" id="cd00158">
    <property type="entry name" value="RHOD"/>
    <property type="match status" value="1"/>
</dbReference>
<proteinExistence type="predicted"/>
<dbReference type="RefSeq" id="WP_353568787.1">
    <property type="nucleotide sequence ID" value="NZ_BAABRI010000031.1"/>
</dbReference>
<keyword evidence="3" id="KW-1185">Reference proteome</keyword>
<reference evidence="2 3" key="1">
    <citation type="submission" date="2024-02" db="EMBL/GenBank/DDBJ databases">
        <title>Haloferula sargassicola NBRC 104335.</title>
        <authorList>
            <person name="Ichikawa N."/>
            <person name="Katano-Makiyama Y."/>
            <person name="Hidaka K."/>
        </authorList>
    </citation>
    <scope>NUCLEOTIDE SEQUENCE [LARGE SCALE GENOMIC DNA]</scope>
    <source>
        <strain evidence="2 3">NBRC 104335</strain>
    </source>
</reference>
<dbReference type="InterPro" id="IPR001763">
    <property type="entry name" value="Rhodanese-like_dom"/>
</dbReference>
<dbReference type="SMART" id="SM00450">
    <property type="entry name" value="RHOD"/>
    <property type="match status" value="1"/>
</dbReference>
<evidence type="ECO:0000313" key="2">
    <source>
        <dbReference type="EMBL" id="GAA5484680.1"/>
    </source>
</evidence>
<feature type="domain" description="Rhodanese" evidence="1">
    <location>
        <begin position="64"/>
        <end position="157"/>
    </location>
</feature>
<protein>
    <recommendedName>
        <fullName evidence="1">Rhodanese domain-containing protein</fullName>
    </recommendedName>
</protein>
<comment type="caution">
    <text evidence="2">The sequence shown here is derived from an EMBL/GenBank/DDBJ whole genome shotgun (WGS) entry which is preliminary data.</text>
</comment>
<dbReference type="EMBL" id="BAABRI010000031">
    <property type="protein sequence ID" value="GAA5484680.1"/>
    <property type="molecule type" value="Genomic_DNA"/>
</dbReference>
<dbReference type="Proteomes" id="UP001476282">
    <property type="component" value="Unassembled WGS sequence"/>
</dbReference>
<dbReference type="Gene3D" id="3.40.250.10">
    <property type="entry name" value="Rhodanese-like domain"/>
    <property type="match status" value="1"/>
</dbReference>
<evidence type="ECO:0000313" key="3">
    <source>
        <dbReference type="Proteomes" id="UP001476282"/>
    </source>
</evidence>
<dbReference type="SUPFAM" id="SSF52821">
    <property type="entry name" value="Rhodanese/Cell cycle control phosphatase"/>
    <property type="match status" value="1"/>
</dbReference>
<dbReference type="Pfam" id="PF00581">
    <property type="entry name" value="Rhodanese"/>
    <property type="match status" value="1"/>
</dbReference>
<gene>
    <name evidence="2" type="ORF">Hsar01_03926</name>
</gene>
<accession>A0ABP9UT24</accession>
<dbReference type="InterPro" id="IPR036873">
    <property type="entry name" value="Rhodanese-like_dom_sf"/>
</dbReference>
<organism evidence="2 3">
    <name type="scientific">Haloferula sargassicola</name>
    <dbReference type="NCBI Taxonomy" id="490096"/>
    <lineage>
        <taxon>Bacteria</taxon>
        <taxon>Pseudomonadati</taxon>
        <taxon>Verrucomicrobiota</taxon>
        <taxon>Verrucomicrobiia</taxon>
        <taxon>Verrucomicrobiales</taxon>
        <taxon>Verrucomicrobiaceae</taxon>
        <taxon>Haloferula</taxon>
    </lineage>
</organism>